<dbReference type="FunFam" id="3.80.10.10:FF:000111">
    <property type="entry name" value="LRR receptor-like serine/threonine-protein kinase ERECTA"/>
    <property type="match status" value="1"/>
</dbReference>
<evidence type="ECO:0000256" key="10">
    <source>
        <dbReference type="ARBA" id="ARBA00023180"/>
    </source>
</evidence>
<dbReference type="InterPro" id="IPR001611">
    <property type="entry name" value="Leu-rich_rpt"/>
</dbReference>
<evidence type="ECO:0000313" key="13">
    <source>
        <dbReference type="Proteomes" id="UP001293254"/>
    </source>
</evidence>
<dbReference type="PRINTS" id="PR00019">
    <property type="entry name" value="LEURICHRPT"/>
</dbReference>
<comment type="similarity">
    <text evidence="2">Belongs to the RLP family.</text>
</comment>
<keyword evidence="7" id="KW-0677">Repeat</keyword>
<feature type="transmembrane region" description="Helical" evidence="11">
    <location>
        <begin position="335"/>
        <end position="358"/>
    </location>
</feature>
<comment type="subcellular location">
    <subcellularLocation>
        <location evidence="1">Cell membrane</location>
        <topology evidence="1">Single-pass type I membrane protein</topology>
    </subcellularLocation>
</comment>
<dbReference type="SUPFAM" id="SSF52058">
    <property type="entry name" value="L domain-like"/>
    <property type="match status" value="1"/>
</dbReference>
<dbReference type="InterPro" id="IPR046956">
    <property type="entry name" value="RLP23-like"/>
</dbReference>
<protein>
    <submittedName>
        <fullName evidence="12">Receptor-like protein EIX2</fullName>
    </submittedName>
</protein>
<sequence>MLRGSISSICSINYPNLTLLDLSYNQFSGQLPKCWMSMPKLSILNLANNHLSGEVPQSLGPSDCLLLSLQLQSNKLFGELPSSLRNCKHLTMLDVGENQLTGNISPWIGTNLGMLKLLSLRDNEFYGTIPPEVCHLTQIQILDLSRNNISGRIPPCFNNFTFLVQQDITTPNMIPQTEFIVMRCENAFVYWKGQEKEYNKTLRLLKLIDLSNNRLVGNIPRQLSLLRGLISLNLSRNHLTGNIDSEIGQMNMLESLDLSRNQLSGEIPVGLAELSFLAVLDLSFNNLSGNIPSGTQLQGFNASVYAGNYGLCGPPLAACLAPDGLPSATDSKFDIGFYISTVLGYVLGFWGVIVTLVLNNSWKKLIFTFGTKSGTGFTGRPPP</sequence>
<dbReference type="FunFam" id="3.80.10.10:FF:000041">
    <property type="entry name" value="LRR receptor-like serine/threonine-protein kinase ERECTA"/>
    <property type="match status" value="1"/>
</dbReference>
<dbReference type="InterPro" id="IPR032675">
    <property type="entry name" value="LRR_dom_sf"/>
</dbReference>
<dbReference type="PANTHER" id="PTHR48063">
    <property type="entry name" value="LRR RECEPTOR-LIKE KINASE"/>
    <property type="match status" value="1"/>
</dbReference>
<evidence type="ECO:0000256" key="7">
    <source>
        <dbReference type="ARBA" id="ARBA00022737"/>
    </source>
</evidence>
<evidence type="ECO:0000256" key="6">
    <source>
        <dbReference type="ARBA" id="ARBA00022729"/>
    </source>
</evidence>
<evidence type="ECO:0000256" key="8">
    <source>
        <dbReference type="ARBA" id="ARBA00022989"/>
    </source>
</evidence>
<evidence type="ECO:0000256" key="2">
    <source>
        <dbReference type="ARBA" id="ARBA00009592"/>
    </source>
</evidence>
<dbReference type="GO" id="GO:0005886">
    <property type="term" value="C:plasma membrane"/>
    <property type="evidence" value="ECO:0007669"/>
    <property type="project" value="UniProtKB-SubCell"/>
</dbReference>
<keyword evidence="12" id="KW-0675">Receptor</keyword>
<evidence type="ECO:0000256" key="9">
    <source>
        <dbReference type="ARBA" id="ARBA00023136"/>
    </source>
</evidence>
<name>A0AAE1YGQ4_9LAMI</name>
<dbReference type="SMART" id="SM00369">
    <property type="entry name" value="LRR_TYP"/>
    <property type="match status" value="4"/>
</dbReference>
<dbReference type="AlphaFoldDB" id="A0AAE1YGQ4"/>
<keyword evidence="13" id="KW-1185">Reference proteome</keyword>
<keyword evidence="3" id="KW-1003">Cell membrane</keyword>
<dbReference type="PANTHER" id="PTHR48063:SF98">
    <property type="entry name" value="LRR RECEPTOR-LIKE SERINE_THREONINE-PROTEIN KINASE FLS2"/>
    <property type="match status" value="1"/>
</dbReference>
<comment type="caution">
    <text evidence="12">The sequence shown here is derived from an EMBL/GenBank/DDBJ whole genome shotgun (WGS) entry which is preliminary data.</text>
</comment>
<evidence type="ECO:0000256" key="1">
    <source>
        <dbReference type="ARBA" id="ARBA00004251"/>
    </source>
</evidence>
<dbReference type="GO" id="GO:0051707">
    <property type="term" value="P:response to other organism"/>
    <property type="evidence" value="ECO:0007669"/>
    <property type="project" value="UniProtKB-ARBA"/>
</dbReference>
<accession>A0AAE1YGQ4</accession>
<dbReference type="InterPro" id="IPR003591">
    <property type="entry name" value="Leu-rich_rpt_typical-subtyp"/>
</dbReference>
<evidence type="ECO:0000256" key="5">
    <source>
        <dbReference type="ARBA" id="ARBA00022692"/>
    </source>
</evidence>
<keyword evidence="6" id="KW-0732">Signal</keyword>
<dbReference type="Gene3D" id="3.80.10.10">
    <property type="entry name" value="Ribonuclease Inhibitor"/>
    <property type="match status" value="1"/>
</dbReference>
<reference evidence="12" key="1">
    <citation type="submission" date="2020-06" db="EMBL/GenBank/DDBJ databases">
        <authorList>
            <person name="Li T."/>
            <person name="Hu X."/>
            <person name="Zhang T."/>
            <person name="Song X."/>
            <person name="Zhang H."/>
            <person name="Dai N."/>
            <person name="Sheng W."/>
            <person name="Hou X."/>
            <person name="Wei L."/>
        </authorList>
    </citation>
    <scope>NUCLEOTIDE SEQUENCE</scope>
    <source>
        <strain evidence="12">3651</strain>
        <tissue evidence="12">Leaf</tissue>
    </source>
</reference>
<dbReference type="Pfam" id="PF00560">
    <property type="entry name" value="LRR_1"/>
    <property type="match status" value="8"/>
</dbReference>
<organism evidence="12 13">
    <name type="scientific">Sesamum alatum</name>
    <dbReference type="NCBI Taxonomy" id="300844"/>
    <lineage>
        <taxon>Eukaryota</taxon>
        <taxon>Viridiplantae</taxon>
        <taxon>Streptophyta</taxon>
        <taxon>Embryophyta</taxon>
        <taxon>Tracheophyta</taxon>
        <taxon>Spermatophyta</taxon>
        <taxon>Magnoliopsida</taxon>
        <taxon>eudicotyledons</taxon>
        <taxon>Gunneridae</taxon>
        <taxon>Pentapetalae</taxon>
        <taxon>asterids</taxon>
        <taxon>lamiids</taxon>
        <taxon>Lamiales</taxon>
        <taxon>Pedaliaceae</taxon>
        <taxon>Sesamum</taxon>
    </lineage>
</organism>
<evidence type="ECO:0000313" key="12">
    <source>
        <dbReference type="EMBL" id="KAK4429702.1"/>
    </source>
</evidence>
<proteinExistence type="inferred from homology"/>
<keyword evidence="4" id="KW-0433">Leucine-rich repeat</keyword>
<dbReference type="GO" id="GO:0006952">
    <property type="term" value="P:defense response"/>
    <property type="evidence" value="ECO:0007669"/>
    <property type="project" value="UniProtKB-ARBA"/>
</dbReference>
<evidence type="ECO:0000256" key="11">
    <source>
        <dbReference type="SAM" id="Phobius"/>
    </source>
</evidence>
<evidence type="ECO:0000256" key="3">
    <source>
        <dbReference type="ARBA" id="ARBA00022475"/>
    </source>
</evidence>
<keyword evidence="9 11" id="KW-0472">Membrane</keyword>
<evidence type="ECO:0000256" key="4">
    <source>
        <dbReference type="ARBA" id="ARBA00022614"/>
    </source>
</evidence>
<dbReference type="Proteomes" id="UP001293254">
    <property type="component" value="Unassembled WGS sequence"/>
</dbReference>
<dbReference type="EMBL" id="JACGWO010000004">
    <property type="protein sequence ID" value="KAK4429702.1"/>
    <property type="molecule type" value="Genomic_DNA"/>
</dbReference>
<keyword evidence="5 11" id="KW-0812">Transmembrane</keyword>
<gene>
    <name evidence="12" type="ORF">Salat_1270800</name>
</gene>
<keyword evidence="10" id="KW-0325">Glycoprotein</keyword>
<reference evidence="12" key="2">
    <citation type="journal article" date="2024" name="Plant">
        <title>Genomic evolution and insights into agronomic trait innovations of Sesamum species.</title>
        <authorList>
            <person name="Miao H."/>
            <person name="Wang L."/>
            <person name="Qu L."/>
            <person name="Liu H."/>
            <person name="Sun Y."/>
            <person name="Le M."/>
            <person name="Wang Q."/>
            <person name="Wei S."/>
            <person name="Zheng Y."/>
            <person name="Lin W."/>
            <person name="Duan Y."/>
            <person name="Cao H."/>
            <person name="Xiong S."/>
            <person name="Wang X."/>
            <person name="Wei L."/>
            <person name="Li C."/>
            <person name="Ma Q."/>
            <person name="Ju M."/>
            <person name="Zhao R."/>
            <person name="Li G."/>
            <person name="Mu C."/>
            <person name="Tian Q."/>
            <person name="Mei H."/>
            <person name="Zhang T."/>
            <person name="Gao T."/>
            <person name="Zhang H."/>
        </authorList>
    </citation>
    <scope>NUCLEOTIDE SEQUENCE</scope>
    <source>
        <strain evidence="12">3651</strain>
    </source>
</reference>
<keyword evidence="8 11" id="KW-1133">Transmembrane helix</keyword>